<dbReference type="GO" id="GO:0022857">
    <property type="term" value="F:transmembrane transporter activity"/>
    <property type="evidence" value="ECO:0007669"/>
    <property type="project" value="InterPro"/>
</dbReference>
<dbReference type="Pfam" id="PF00528">
    <property type="entry name" value="BPD_transp_1"/>
    <property type="match status" value="1"/>
</dbReference>
<keyword evidence="4 10" id="KW-0813">Transport</keyword>
<evidence type="ECO:0000259" key="11">
    <source>
        <dbReference type="PROSITE" id="PS50928"/>
    </source>
</evidence>
<feature type="transmembrane region" description="Helical" evidence="10">
    <location>
        <begin position="222"/>
        <end position="241"/>
    </location>
</feature>
<dbReference type="AlphaFoldDB" id="A0A0H2MEB0"/>
<organism evidence="12 13">
    <name type="scientific">Kiloniella spongiae</name>
    <dbReference type="NCBI Taxonomy" id="1489064"/>
    <lineage>
        <taxon>Bacteria</taxon>
        <taxon>Pseudomonadati</taxon>
        <taxon>Pseudomonadota</taxon>
        <taxon>Alphaproteobacteria</taxon>
        <taxon>Rhodospirillales</taxon>
        <taxon>Kiloniellaceae</taxon>
        <taxon>Kiloniella</taxon>
    </lineage>
</organism>
<dbReference type="InterPro" id="IPR035906">
    <property type="entry name" value="MetI-like_sf"/>
</dbReference>
<feature type="transmembrane region" description="Helical" evidence="10">
    <location>
        <begin position="48"/>
        <end position="75"/>
    </location>
</feature>
<keyword evidence="13" id="KW-1185">Reference proteome</keyword>
<accession>A0A0H2MEB0</accession>
<dbReference type="InterPro" id="IPR043429">
    <property type="entry name" value="ArtM/GltK/GlnP/TcyL/YhdX-like"/>
</dbReference>
<reference evidence="12 13" key="1">
    <citation type="submission" date="2015-03" db="EMBL/GenBank/DDBJ databases">
        <title>Genome Sequence of Kiloniella spongiae MEBiC09566, isolated from a marine sponge.</title>
        <authorList>
            <person name="Shao Z."/>
            <person name="Wang L."/>
            <person name="Li X."/>
        </authorList>
    </citation>
    <scope>NUCLEOTIDE SEQUENCE [LARGE SCALE GENOMIC DNA]</scope>
    <source>
        <strain evidence="12 13">MEBiC09566</strain>
    </source>
</reference>
<feature type="domain" description="ABC transmembrane type-1" evidence="11">
    <location>
        <begin position="52"/>
        <end position="241"/>
    </location>
</feature>
<evidence type="ECO:0000256" key="7">
    <source>
        <dbReference type="ARBA" id="ARBA00022970"/>
    </source>
</evidence>
<proteinExistence type="inferred from homology"/>
<dbReference type="EMBL" id="LAQL01000022">
    <property type="protein sequence ID" value="KLN58987.1"/>
    <property type="molecule type" value="Genomic_DNA"/>
</dbReference>
<dbReference type="Gene3D" id="1.10.3720.10">
    <property type="entry name" value="MetI-like"/>
    <property type="match status" value="1"/>
</dbReference>
<comment type="function">
    <text evidence="1">Part of the binding-protein-dependent transport system for glutamine; probably responsible for the translocation of the substrate across the membrane.</text>
</comment>
<dbReference type="PANTHER" id="PTHR30614">
    <property type="entry name" value="MEMBRANE COMPONENT OF AMINO ACID ABC TRANSPORTER"/>
    <property type="match status" value="1"/>
</dbReference>
<evidence type="ECO:0000313" key="13">
    <source>
        <dbReference type="Proteomes" id="UP000035444"/>
    </source>
</evidence>
<keyword evidence="9 10" id="KW-0472">Membrane</keyword>
<dbReference type="PATRIC" id="fig|1489064.4.peg.1834"/>
<evidence type="ECO:0000256" key="2">
    <source>
        <dbReference type="ARBA" id="ARBA00004429"/>
    </source>
</evidence>
<keyword evidence="8 10" id="KW-1133">Transmembrane helix</keyword>
<dbReference type="GO" id="GO:0006865">
    <property type="term" value="P:amino acid transport"/>
    <property type="evidence" value="ECO:0007669"/>
    <property type="project" value="UniProtKB-KW"/>
</dbReference>
<evidence type="ECO:0000313" key="12">
    <source>
        <dbReference type="EMBL" id="KLN58987.1"/>
    </source>
</evidence>
<dbReference type="GO" id="GO:0043190">
    <property type="term" value="C:ATP-binding cassette (ABC) transporter complex"/>
    <property type="evidence" value="ECO:0007669"/>
    <property type="project" value="InterPro"/>
</dbReference>
<evidence type="ECO:0000256" key="6">
    <source>
        <dbReference type="ARBA" id="ARBA00022692"/>
    </source>
</evidence>
<evidence type="ECO:0000256" key="9">
    <source>
        <dbReference type="ARBA" id="ARBA00023136"/>
    </source>
</evidence>
<keyword evidence="6 10" id="KW-0812">Transmembrane</keyword>
<gene>
    <name evidence="12" type="ORF">WH96_20030</name>
</gene>
<dbReference type="RefSeq" id="WP_047766026.1">
    <property type="nucleotide sequence ID" value="NZ_LAQL01000022.1"/>
</dbReference>
<dbReference type="SUPFAM" id="SSF161098">
    <property type="entry name" value="MetI-like"/>
    <property type="match status" value="1"/>
</dbReference>
<evidence type="ECO:0000256" key="4">
    <source>
        <dbReference type="ARBA" id="ARBA00022448"/>
    </source>
</evidence>
<dbReference type="PROSITE" id="PS51257">
    <property type="entry name" value="PROKAR_LIPOPROTEIN"/>
    <property type="match status" value="1"/>
</dbReference>
<dbReference type="PROSITE" id="PS50928">
    <property type="entry name" value="ABC_TM1"/>
    <property type="match status" value="1"/>
</dbReference>
<evidence type="ECO:0000256" key="8">
    <source>
        <dbReference type="ARBA" id="ARBA00022989"/>
    </source>
</evidence>
<dbReference type="Proteomes" id="UP000035444">
    <property type="component" value="Unassembled WGS sequence"/>
</dbReference>
<evidence type="ECO:0000256" key="5">
    <source>
        <dbReference type="ARBA" id="ARBA00022475"/>
    </source>
</evidence>
<protein>
    <submittedName>
        <fullName evidence="12">Amino acid ABC transporter permease</fullName>
    </submittedName>
</protein>
<keyword evidence="5" id="KW-1003">Cell membrane</keyword>
<comment type="subcellular location">
    <subcellularLocation>
        <location evidence="2">Cell inner membrane</location>
        <topology evidence="2">Multi-pass membrane protein</topology>
    </subcellularLocation>
    <subcellularLocation>
        <location evidence="10">Cell membrane</location>
        <topology evidence="10">Multi-pass membrane protein</topology>
    </subcellularLocation>
</comment>
<dbReference type="OrthoDB" id="9787841at2"/>
<evidence type="ECO:0000256" key="3">
    <source>
        <dbReference type="ARBA" id="ARBA00010072"/>
    </source>
</evidence>
<dbReference type="CDD" id="cd06261">
    <property type="entry name" value="TM_PBP2"/>
    <property type="match status" value="1"/>
</dbReference>
<evidence type="ECO:0000256" key="1">
    <source>
        <dbReference type="ARBA" id="ARBA00003159"/>
    </source>
</evidence>
<dbReference type="NCBIfam" id="TIGR01726">
    <property type="entry name" value="HEQRo_perm_3TM"/>
    <property type="match status" value="1"/>
</dbReference>
<keyword evidence="7" id="KW-0029">Amino-acid transport</keyword>
<sequence length="262" mass="29371">MNTPKFLSKHVVFIFLLLALSSCGGDYTWGWHVIDPTKQAGQNNIQFLIGGLLGTIEMSIVAILLSMTTGLLISLPGISNNKYLRAINLFYVAVFRSIPVLVMILWTYYGLPVVLGIDLGLFAAGVLALAICDSPFQAEIFRAGIQSIDIGQHEAAESMGLTYFQKMRLIILPQAIKKIIPPLGNQFVYMLKMSSLASVIGYSELTRRATELVVNEYRPLEIYTFLILEYLLLILVVTYFVRKLENYLKRNERIQNPKAAKS</sequence>
<comment type="caution">
    <text evidence="12">The sequence shown here is derived from an EMBL/GenBank/DDBJ whole genome shotgun (WGS) entry which is preliminary data.</text>
</comment>
<dbReference type="InterPro" id="IPR000515">
    <property type="entry name" value="MetI-like"/>
</dbReference>
<comment type="similarity">
    <text evidence="3">Belongs to the binding-protein-dependent transport system permease family. HisMQ subfamily.</text>
</comment>
<feature type="transmembrane region" description="Helical" evidence="10">
    <location>
        <begin position="87"/>
        <end position="108"/>
    </location>
</feature>
<dbReference type="STRING" id="1489064.WH96_20030"/>
<dbReference type="PANTHER" id="PTHR30614:SF20">
    <property type="entry name" value="GLUTAMINE TRANSPORT SYSTEM PERMEASE PROTEIN GLNP"/>
    <property type="match status" value="1"/>
</dbReference>
<dbReference type="InterPro" id="IPR010065">
    <property type="entry name" value="AA_ABC_transptr_permease_3TM"/>
</dbReference>
<feature type="transmembrane region" description="Helical" evidence="10">
    <location>
        <begin position="114"/>
        <end position="132"/>
    </location>
</feature>
<evidence type="ECO:0000256" key="10">
    <source>
        <dbReference type="RuleBase" id="RU363032"/>
    </source>
</evidence>
<name>A0A0H2MEB0_9PROT</name>